<dbReference type="InterPro" id="IPR014729">
    <property type="entry name" value="Rossmann-like_a/b/a_fold"/>
</dbReference>
<gene>
    <name evidence="3" type="ORF">BN13_100054</name>
</gene>
<accession>A0A077M6I2</accession>
<proteinExistence type="inferred from homology"/>
<evidence type="ECO:0000313" key="4">
    <source>
        <dbReference type="Proteomes" id="UP000035720"/>
    </source>
</evidence>
<sequence length="175" mass="18250">MTKKDYRTIVVGTDGSDLAGPTVARAAWLAQRDDADLVIICAFADLSRREEAKNVTTIGGDSRVGQVLGRAAASAAIAAAVAVSEREGATIVATQLVDGDPAKALLEVATSQRADLIVLGAVHDRSLADRLLGNTAQEVARKATCDVLIVRPVGGESEFEVPESARITEDDIPQA</sequence>
<dbReference type="CDD" id="cd00293">
    <property type="entry name" value="USP-like"/>
    <property type="match status" value="1"/>
</dbReference>
<dbReference type="RefSeq" id="WP_048544300.1">
    <property type="nucleotide sequence ID" value="NZ_HF571038.1"/>
</dbReference>
<dbReference type="InterPro" id="IPR006015">
    <property type="entry name" value="Universal_stress_UspA"/>
</dbReference>
<evidence type="ECO:0000256" key="1">
    <source>
        <dbReference type="ARBA" id="ARBA00008791"/>
    </source>
</evidence>
<dbReference type="OrthoDB" id="3427787at2"/>
<protein>
    <submittedName>
        <fullName evidence="3">UspA domain protein</fullName>
    </submittedName>
</protein>
<dbReference type="PANTHER" id="PTHR46268">
    <property type="entry name" value="STRESS RESPONSE PROTEIN NHAX"/>
    <property type="match status" value="1"/>
</dbReference>
<dbReference type="PRINTS" id="PR01438">
    <property type="entry name" value="UNVRSLSTRESS"/>
</dbReference>
<organism evidence="3 4">
    <name type="scientific">Nostocoides jenkinsii Ben 74</name>
    <dbReference type="NCBI Taxonomy" id="1193518"/>
    <lineage>
        <taxon>Bacteria</taxon>
        <taxon>Bacillati</taxon>
        <taxon>Actinomycetota</taxon>
        <taxon>Actinomycetes</taxon>
        <taxon>Micrococcales</taxon>
        <taxon>Intrasporangiaceae</taxon>
        <taxon>Nostocoides</taxon>
    </lineage>
</organism>
<dbReference type="AlphaFoldDB" id="A0A077M6I2"/>
<feature type="domain" description="UspA" evidence="2">
    <location>
        <begin position="6"/>
        <end position="151"/>
    </location>
</feature>
<dbReference type="PANTHER" id="PTHR46268:SF6">
    <property type="entry name" value="UNIVERSAL STRESS PROTEIN UP12"/>
    <property type="match status" value="1"/>
</dbReference>
<reference evidence="3 4" key="1">
    <citation type="journal article" date="2013" name="ISME J.">
        <title>A metabolic model for members of the genus Tetrasphaera involved in enhanced biological phosphorus removal.</title>
        <authorList>
            <person name="Kristiansen R."/>
            <person name="Nguyen H.T.T."/>
            <person name="Saunders A.M."/>
            <person name="Nielsen J.L."/>
            <person name="Wimmer R."/>
            <person name="Le V.Q."/>
            <person name="McIlroy S.J."/>
            <person name="Petrovski S."/>
            <person name="Seviour R.J."/>
            <person name="Calteau A."/>
            <person name="Nielsen K.L."/>
            <person name="Nielsen P.H."/>
        </authorList>
    </citation>
    <scope>NUCLEOTIDE SEQUENCE [LARGE SCALE GENOMIC DNA]</scope>
    <source>
        <strain evidence="3 4">Ben 74</strain>
    </source>
</reference>
<evidence type="ECO:0000313" key="3">
    <source>
        <dbReference type="EMBL" id="CCI51385.1"/>
    </source>
</evidence>
<comment type="similarity">
    <text evidence="1">Belongs to the universal stress protein A family.</text>
</comment>
<dbReference type="Proteomes" id="UP000035720">
    <property type="component" value="Unassembled WGS sequence"/>
</dbReference>
<dbReference type="InterPro" id="IPR006016">
    <property type="entry name" value="UspA"/>
</dbReference>
<keyword evidence="4" id="KW-1185">Reference proteome</keyword>
<evidence type="ECO:0000259" key="2">
    <source>
        <dbReference type="Pfam" id="PF00582"/>
    </source>
</evidence>
<comment type="caution">
    <text evidence="3">The sequence shown here is derived from an EMBL/GenBank/DDBJ whole genome shotgun (WGS) entry which is preliminary data.</text>
</comment>
<dbReference type="SUPFAM" id="SSF52402">
    <property type="entry name" value="Adenine nucleotide alpha hydrolases-like"/>
    <property type="match status" value="1"/>
</dbReference>
<dbReference type="Gene3D" id="3.40.50.620">
    <property type="entry name" value="HUPs"/>
    <property type="match status" value="1"/>
</dbReference>
<dbReference type="STRING" id="1193518.BN13_100054"/>
<name>A0A077M6I2_9MICO</name>
<dbReference type="Pfam" id="PF00582">
    <property type="entry name" value="Usp"/>
    <property type="match status" value="1"/>
</dbReference>
<dbReference type="EMBL" id="CAJC01000002">
    <property type="protein sequence ID" value="CCI51385.1"/>
    <property type="molecule type" value="Genomic_DNA"/>
</dbReference>